<dbReference type="GO" id="GO:1902201">
    <property type="term" value="P:negative regulation of bacterial-type flagellum-dependent cell motility"/>
    <property type="evidence" value="ECO:0007669"/>
    <property type="project" value="TreeGrafter"/>
</dbReference>
<dbReference type="Proteomes" id="UP000565723">
    <property type="component" value="Unassembled WGS sequence"/>
</dbReference>
<proteinExistence type="predicted"/>
<dbReference type="PROSITE" id="PS50887">
    <property type="entry name" value="GGDEF"/>
    <property type="match status" value="1"/>
</dbReference>
<dbReference type="RefSeq" id="WP_011048540.1">
    <property type="nucleotide sequence ID" value="NZ_CP076685.1"/>
</dbReference>
<dbReference type="Pfam" id="PF00990">
    <property type="entry name" value="GGDEF"/>
    <property type="match status" value="1"/>
</dbReference>
<dbReference type="AlphaFoldDB" id="A0A850LGS5"/>
<evidence type="ECO:0000313" key="5">
    <source>
        <dbReference type="EMBL" id="NVK97281.1"/>
    </source>
</evidence>
<gene>
    <name evidence="5" type="ORF">HW564_10160</name>
</gene>
<dbReference type="GO" id="GO:0052621">
    <property type="term" value="F:diguanylate cyclase activity"/>
    <property type="evidence" value="ECO:0007669"/>
    <property type="project" value="UniProtKB-EC"/>
</dbReference>
<organism evidence="5 6">
    <name type="scientific">Ruegeria pomeroyi</name>
    <dbReference type="NCBI Taxonomy" id="89184"/>
    <lineage>
        <taxon>Bacteria</taxon>
        <taxon>Pseudomonadati</taxon>
        <taxon>Pseudomonadota</taxon>
        <taxon>Alphaproteobacteria</taxon>
        <taxon>Rhodobacterales</taxon>
        <taxon>Roseobacteraceae</taxon>
        <taxon>Ruegeria</taxon>
    </lineage>
</organism>
<dbReference type="InterPro" id="IPR000160">
    <property type="entry name" value="GGDEF_dom"/>
</dbReference>
<evidence type="ECO:0000256" key="3">
    <source>
        <dbReference type="SAM" id="Phobius"/>
    </source>
</evidence>
<comment type="catalytic activity">
    <reaction evidence="2">
        <text>2 GTP = 3',3'-c-di-GMP + 2 diphosphate</text>
        <dbReference type="Rhea" id="RHEA:24898"/>
        <dbReference type="ChEBI" id="CHEBI:33019"/>
        <dbReference type="ChEBI" id="CHEBI:37565"/>
        <dbReference type="ChEBI" id="CHEBI:58805"/>
        <dbReference type="EC" id="2.7.7.65"/>
    </reaction>
</comment>
<keyword evidence="3" id="KW-0812">Transmembrane</keyword>
<dbReference type="EC" id="2.7.7.65" evidence="1"/>
<dbReference type="OMA" id="ANQQERP"/>
<reference evidence="5 6" key="1">
    <citation type="journal article" date="2020" name="Proc. Natl. Acad. Sci. U.S.A.">
        <title>Ecological drivers of bacterial community assembly in synthetic phycospheres.</title>
        <authorList>
            <person name="Fu H."/>
            <person name="Uchimiya M."/>
            <person name="Gore J."/>
            <person name="Moran M.A."/>
        </authorList>
    </citation>
    <scope>NUCLEOTIDE SEQUENCE [LARGE SCALE GENOMIC DNA]</scope>
    <source>
        <strain evidence="5">HF-Din03</strain>
    </source>
</reference>
<evidence type="ECO:0000313" key="6">
    <source>
        <dbReference type="Proteomes" id="UP000565723"/>
    </source>
</evidence>
<dbReference type="Gene3D" id="3.30.70.270">
    <property type="match status" value="1"/>
</dbReference>
<dbReference type="InterPro" id="IPR050469">
    <property type="entry name" value="Diguanylate_Cyclase"/>
</dbReference>
<dbReference type="SMART" id="SM00267">
    <property type="entry name" value="GGDEF"/>
    <property type="match status" value="1"/>
</dbReference>
<dbReference type="FunFam" id="3.30.70.270:FF:000001">
    <property type="entry name" value="Diguanylate cyclase domain protein"/>
    <property type="match status" value="1"/>
</dbReference>
<dbReference type="SUPFAM" id="SSF55073">
    <property type="entry name" value="Nucleotide cyclase"/>
    <property type="match status" value="1"/>
</dbReference>
<feature type="transmembrane region" description="Helical" evidence="3">
    <location>
        <begin position="12"/>
        <end position="33"/>
    </location>
</feature>
<accession>A0A850LGS5</accession>
<dbReference type="InterPro" id="IPR029787">
    <property type="entry name" value="Nucleotide_cyclase"/>
</dbReference>
<dbReference type="InterPro" id="IPR043128">
    <property type="entry name" value="Rev_trsase/Diguanyl_cyclase"/>
</dbReference>
<dbReference type="CDD" id="cd01949">
    <property type="entry name" value="GGDEF"/>
    <property type="match status" value="1"/>
</dbReference>
<sequence length="249" mass="27684">MRINTRRKKWAAVAVVTLVSVIASVIVTVIVVGTLDPQSLRPAIIVPLLVAPLATHWGAERLLEIDKLNQQLAHLNRIDQMTQLYNRACLLEKLEQEPEEAGMILIADIDHFKQINDTYGHDVGDLVIIEVARVLQRSSLPEGIAARFGGEEFVIYVPRLDLEAAEFRAEAIRQAVEAQSVMIDGRKLSCTISIGIEIRQMQENVGDVLKRADEALYRAKAQGRNQVVAARRLARAGKSRETAQARRAP</sequence>
<evidence type="ECO:0000256" key="1">
    <source>
        <dbReference type="ARBA" id="ARBA00012528"/>
    </source>
</evidence>
<keyword evidence="3" id="KW-0472">Membrane</keyword>
<keyword evidence="3" id="KW-1133">Transmembrane helix</keyword>
<dbReference type="EMBL" id="JABXIY010000026">
    <property type="protein sequence ID" value="NVK97281.1"/>
    <property type="molecule type" value="Genomic_DNA"/>
</dbReference>
<dbReference type="PANTHER" id="PTHR45138:SF9">
    <property type="entry name" value="DIGUANYLATE CYCLASE DGCM-RELATED"/>
    <property type="match status" value="1"/>
</dbReference>
<dbReference type="NCBIfam" id="TIGR00254">
    <property type="entry name" value="GGDEF"/>
    <property type="match status" value="1"/>
</dbReference>
<comment type="caution">
    <text evidence="5">The sequence shown here is derived from an EMBL/GenBank/DDBJ whole genome shotgun (WGS) entry which is preliminary data.</text>
</comment>
<dbReference type="GO" id="GO:0043709">
    <property type="term" value="P:cell adhesion involved in single-species biofilm formation"/>
    <property type="evidence" value="ECO:0007669"/>
    <property type="project" value="TreeGrafter"/>
</dbReference>
<name>A0A850LGS5_9RHOB</name>
<evidence type="ECO:0000256" key="2">
    <source>
        <dbReference type="ARBA" id="ARBA00034247"/>
    </source>
</evidence>
<dbReference type="PANTHER" id="PTHR45138">
    <property type="entry name" value="REGULATORY COMPONENTS OF SENSORY TRANSDUCTION SYSTEM"/>
    <property type="match status" value="1"/>
</dbReference>
<feature type="domain" description="GGDEF" evidence="4">
    <location>
        <begin position="100"/>
        <end position="232"/>
    </location>
</feature>
<evidence type="ECO:0000259" key="4">
    <source>
        <dbReference type="PROSITE" id="PS50887"/>
    </source>
</evidence>
<protein>
    <recommendedName>
        <fullName evidence="1">diguanylate cyclase</fullName>
        <ecNumber evidence="1">2.7.7.65</ecNumber>
    </recommendedName>
</protein>
<dbReference type="GO" id="GO:0005886">
    <property type="term" value="C:plasma membrane"/>
    <property type="evidence" value="ECO:0007669"/>
    <property type="project" value="TreeGrafter"/>
</dbReference>